<dbReference type="EMBL" id="JANBPW010000002">
    <property type="protein sequence ID" value="KAJ1951623.1"/>
    <property type="molecule type" value="Genomic_DNA"/>
</dbReference>
<reference evidence="1" key="1">
    <citation type="submission" date="2022-07" db="EMBL/GenBank/DDBJ databases">
        <title>Phylogenomic reconstructions and comparative analyses of Kickxellomycotina fungi.</title>
        <authorList>
            <person name="Reynolds N.K."/>
            <person name="Stajich J.E."/>
            <person name="Barry K."/>
            <person name="Grigoriev I.V."/>
            <person name="Crous P."/>
            <person name="Smith M.E."/>
        </authorList>
    </citation>
    <scope>NUCLEOTIDE SEQUENCE</scope>
    <source>
        <strain evidence="1">NRRL 5244</strain>
    </source>
</reference>
<sequence>MLTVFVPAHVNRDNILTCFVDNHTTFIEVETEQQAIEQQGDSKEPFIVFEADYFTLHNIPEGPVKCDYTSRNYISRLNPWNYDSQLKWRCLSERDGLKFNPKPPIVYFIHENCIGKIDKDWADENTIVQYYTERNLEQFAEFTIALEGYCNHCFIIYDNGSFQCVDTNNTDNIYSFSESLQWHFVSDVRMDITAMDRYREQDRRLKDPQPPSRLPNGEFKLKDENGDEVLDGEQFNLIIPRDDDEDYGDEDEDYEPEQDGINASGGELMASPRYGDIFSCETIDGTVYLTHNGGYLGCPDEMNSICVSPELPGPSERLQINYDGNDITLTIWGELAFATCDWIKASVGFINFVDDENSHRFGEPMRLRLIKHRRPID</sequence>
<evidence type="ECO:0000313" key="2">
    <source>
        <dbReference type="Proteomes" id="UP001150603"/>
    </source>
</evidence>
<dbReference type="Proteomes" id="UP001150603">
    <property type="component" value="Unassembled WGS sequence"/>
</dbReference>
<protein>
    <submittedName>
        <fullName evidence="1">Uncharacterized protein</fullName>
    </submittedName>
</protein>
<comment type="caution">
    <text evidence="1">The sequence shown here is derived from an EMBL/GenBank/DDBJ whole genome shotgun (WGS) entry which is preliminary data.</text>
</comment>
<name>A0ACC1JI98_9FUNG</name>
<gene>
    <name evidence="1" type="ORF">FBU59_000028</name>
</gene>
<keyword evidence="2" id="KW-1185">Reference proteome</keyword>
<evidence type="ECO:0000313" key="1">
    <source>
        <dbReference type="EMBL" id="KAJ1951623.1"/>
    </source>
</evidence>
<organism evidence="1 2">
    <name type="scientific">Linderina macrospora</name>
    <dbReference type="NCBI Taxonomy" id="4868"/>
    <lineage>
        <taxon>Eukaryota</taxon>
        <taxon>Fungi</taxon>
        <taxon>Fungi incertae sedis</taxon>
        <taxon>Zoopagomycota</taxon>
        <taxon>Kickxellomycotina</taxon>
        <taxon>Kickxellomycetes</taxon>
        <taxon>Kickxellales</taxon>
        <taxon>Kickxellaceae</taxon>
        <taxon>Linderina</taxon>
    </lineage>
</organism>
<accession>A0ACC1JI98</accession>
<proteinExistence type="predicted"/>